<name>A0AA42CDQ4_9PROT</name>
<evidence type="ECO:0000256" key="3">
    <source>
        <dbReference type="ARBA" id="ARBA00022729"/>
    </source>
</evidence>
<dbReference type="RefSeq" id="WP_264712839.1">
    <property type="nucleotide sequence ID" value="NZ_JAPDNT010000003.1"/>
</dbReference>
<evidence type="ECO:0000313" key="7">
    <source>
        <dbReference type="Proteomes" id="UP001165679"/>
    </source>
</evidence>
<dbReference type="Gene3D" id="3.10.105.10">
    <property type="entry name" value="Dipeptide-binding Protein, Domain 3"/>
    <property type="match status" value="1"/>
</dbReference>
<evidence type="ECO:0000256" key="1">
    <source>
        <dbReference type="ARBA" id="ARBA00004418"/>
    </source>
</evidence>
<organism evidence="6 7">
    <name type="scientific">Limobrevibacterium gyesilva</name>
    <dbReference type="NCBI Taxonomy" id="2991712"/>
    <lineage>
        <taxon>Bacteria</taxon>
        <taxon>Pseudomonadati</taxon>
        <taxon>Pseudomonadota</taxon>
        <taxon>Alphaproteobacteria</taxon>
        <taxon>Acetobacterales</taxon>
        <taxon>Acetobacteraceae</taxon>
        <taxon>Limobrevibacterium</taxon>
    </lineage>
</organism>
<dbReference type="GO" id="GO:0030288">
    <property type="term" value="C:outer membrane-bounded periplasmic space"/>
    <property type="evidence" value="ECO:0007669"/>
    <property type="project" value="UniProtKB-ARBA"/>
</dbReference>
<keyword evidence="3 4" id="KW-0732">Signal</keyword>
<comment type="similarity">
    <text evidence="2">Belongs to the bacterial solute-binding protein 5 family.</text>
</comment>
<evidence type="ECO:0000313" key="6">
    <source>
        <dbReference type="EMBL" id="MCW3474214.1"/>
    </source>
</evidence>
<reference evidence="6" key="1">
    <citation type="submission" date="2022-09" db="EMBL/GenBank/DDBJ databases">
        <title>Rhodovastum sp. nov. RN2-1 isolated from soil in Seongnam, South Korea.</title>
        <authorList>
            <person name="Le N.T."/>
        </authorList>
    </citation>
    <scope>NUCLEOTIDE SEQUENCE</scope>
    <source>
        <strain evidence="6">RN2-1</strain>
    </source>
</reference>
<feature type="signal peptide" evidence="4">
    <location>
        <begin position="1"/>
        <end position="27"/>
    </location>
</feature>
<dbReference type="CDD" id="cd08502">
    <property type="entry name" value="PBP2_NikA_DppA_OppA_like_16"/>
    <property type="match status" value="1"/>
</dbReference>
<dbReference type="PIRSF" id="PIRSF002741">
    <property type="entry name" value="MppA"/>
    <property type="match status" value="1"/>
</dbReference>
<dbReference type="GO" id="GO:0015833">
    <property type="term" value="P:peptide transport"/>
    <property type="evidence" value="ECO:0007669"/>
    <property type="project" value="TreeGrafter"/>
</dbReference>
<protein>
    <submittedName>
        <fullName evidence="6">ABC transporter substrate-binding protein</fullName>
    </submittedName>
</protein>
<dbReference type="AlphaFoldDB" id="A0AA42CDQ4"/>
<gene>
    <name evidence="6" type="ORF">OL599_06445</name>
</gene>
<dbReference type="SUPFAM" id="SSF53850">
    <property type="entry name" value="Periplasmic binding protein-like II"/>
    <property type="match status" value="1"/>
</dbReference>
<dbReference type="EMBL" id="JAPDNT010000003">
    <property type="protein sequence ID" value="MCW3474214.1"/>
    <property type="molecule type" value="Genomic_DNA"/>
</dbReference>
<dbReference type="GO" id="GO:0043190">
    <property type="term" value="C:ATP-binding cassette (ABC) transporter complex"/>
    <property type="evidence" value="ECO:0007669"/>
    <property type="project" value="InterPro"/>
</dbReference>
<sequence>MKRRDFLAGGAAALGAASAGLPCPAVAQPVGARTLAFIPQANLTSLDPIWTTATVTRNYGFMVFDTLYGLDAKLNPLPQMAEGHVIEDDGKRWTIKLRPGLMFHDNTPVLASDCVASLQRWMKRDGVGQTIAGRMDALEAPDDRTLVFRLKKPFPAMPFALAKTQPSPPFIMPARIAAGDAFKQITEVMGSGPFQFVQKEYVSGSLAVFSKFAGYKPREDTPSFTAGAKRALVDRVEWRVIPDAATANNALRTGEADWIEIPLPDLIPQLKADRGVVVDRLDPYGLYPVLRPNHAIAPTSNRALRQAMLAAVNPVEVMQSFMGDDASTYHAPIGCFLPGTPYENTAGMDRLGGKKSVAEIQAMLKSGGYNNERVLLMHPTDQPFYDAMSQVVSAQLKRVGINIDDVPMDWGTVVQRRAKRDPLESGGWSLFCTSFPAVDYLDPLSAPGLRANGVKGWYGAPEIPKLEALREAWIDSPDLAERKRLATEIQALAFEEVMFIPLGNYLQSAAWRKNITGHLKGPVPVFWNVEKA</sequence>
<comment type="caution">
    <text evidence="6">The sequence shown here is derived from an EMBL/GenBank/DDBJ whole genome shotgun (WGS) entry which is preliminary data.</text>
</comment>
<dbReference type="PANTHER" id="PTHR30290">
    <property type="entry name" value="PERIPLASMIC BINDING COMPONENT OF ABC TRANSPORTER"/>
    <property type="match status" value="1"/>
</dbReference>
<proteinExistence type="inferred from homology"/>
<dbReference type="Proteomes" id="UP001165679">
    <property type="component" value="Unassembled WGS sequence"/>
</dbReference>
<dbReference type="InterPro" id="IPR000914">
    <property type="entry name" value="SBP_5_dom"/>
</dbReference>
<dbReference type="PANTHER" id="PTHR30290:SF38">
    <property type="entry name" value="D,D-DIPEPTIDE-BINDING PERIPLASMIC PROTEIN DDPA-RELATED"/>
    <property type="match status" value="1"/>
</dbReference>
<accession>A0AA42CDQ4</accession>
<feature type="domain" description="Solute-binding protein family 5" evidence="5">
    <location>
        <begin position="76"/>
        <end position="421"/>
    </location>
</feature>
<evidence type="ECO:0000259" key="5">
    <source>
        <dbReference type="Pfam" id="PF00496"/>
    </source>
</evidence>
<dbReference type="Gene3D" id="3.40.190.10">
    <property type="entry name" value="Periplasmic binding protein-like II"/>
    <property type="match status" value="1"/>
</dbReference>
<reference evidence="6" key="2">
    <citation type="submission" date="2022-10" db="EMBL/GenBank/DDBJ databases">
        <authorList>
            <person name="Trinh H.N."/>
        </authorList>
    </citation>
    <scope>NUCLEOTIDE SEQUENCE</scope>
    <source>
        <strain evidence="6">RN2-1</strain>
    </source>
</reference>
<feature type="chain" id="PRO_5041299529" evidence="4">
    <location>
        <begin position="28"/>
        <end position="532"/>
    </location>
</feature>
<dbReference type="InterPro" id="IPR006311">
    <property type="entry name" value="TAT_signal"/>
</dbReference>
<dbReference type="InterPro" id="IPR030678">
    <property type="entry name" value="Peptide/Ni-bd"/>
</dbReference>
<keyword evidence="7" id="KW-1185">Reference proteome</keyword>
<dbReference type="PROSITE" id="PS51318">
    <property type="entry name" value="TAT"/>
    <property type="match status" value="1"/>
</dbReference>
<dbReference type="InterPro" id="IPR039424">
    <property type="entry name" value="SBP_5"/>
</dbReference>
<dbReference type="Pfam" id="PF00496">
    <property type="entry name" value="SBP_bac_5"/>
    <property type="match status" value="1"/>
</dbReference>
<evidence type="ECO:0000256" key="2">
    <source>
        <dbReference type="ARBA" id="ARBA00005695"/>
    </source>
</evidence>
<comment type="subcellular location">
    <subcellularLocation>
        <location evidence="1">Periplasm</location>
    </subcellularLocation>
</comment>
<dbReference type="GO" id="GO:1904680">
    <property type="term" value="F:peptide transmembrane transporter activity"/>
    <property type="evidence" value="ECO:0007669"/>
    <property type="project" value="TreeGrafter"/>
</dbReference>
<evidence type="ECO:0000256" key="4">
    <source>
        <dbReference type="SAM" id="SignalP"/>
    </source>
</evidence>